<gene>
    <name evidence="1" type="ORF">BDV30DRAFT_203280</name>
</gene>
<evidence type="ECO:0000313" key="1">
    <source>
        <dbReference type="EMBL" id="KAB8278597.1"/>
    </source>
</evidence>
<dbReference type="Proteomes" id="UP000326289">
    <property type="component" value="Unassembled WGS sequence"/>
</dbReference>
<reference evidence="1 2" key="1">
    <citation type="submission" date="2019-04" db="EMBL/GenBank/DDBJ databases">
        <title>Fungal friends and foes A comparative genomics study of 23 Aspergillus species from section Flavi.</title>
        <authorList>
            <consortium name="DOE Joint Genome Institute"/>
            <person name="Kjaerbolling I."/>
            <person name="Vesth T.C."/>
            <person name="Frisvad J.C."/>
            <person name="Nybo J.L."/>
            <person name="Theobald S."/>
            <person name="Kildgaard S."/>
            <person name="Petersen T.I."/>
            <person name="Kuo A."/>
            <person name="Sato A."/>
            <person name="Lyhne E.K."/>
            <person name="Kogle M.E."/>
            <person name="Wiebenga A."/>
            <person name="Kun R.S."/>
            <person name="Lubbers R.J."/>
            <person name="Makela M.R."/>
            <person name="Barry K."/>
            <person name="Chovatia M."/>
            <person name="Clum A."/>
            <person name="Daum C."/>
            <person name="Haridas S."/>
            <person name="He G."/>
            <person name="LaButti K."/>
            <person name="Lipzen A."/>
            <person name="Mondo S."/>
            <person name="Pangilinan J."/>
            <person name="Riley R."/>
            <person name="Salamov A."/>
            <person name="Simmons B.A."/>
            <person name="Magnuson J.K."/>
            <person name="Henrissat B."/>
            <person name="Mortensen U.H."/>
            <person name="Larsen T.O."/>
            <person name="De vries R.P."/>
            <person name="Grigoriev I.V."/>
            <person name="Machida M."/>
            <person name="Baker S.E."/>
            <person name="Andersen M.R."/>
        </authorList>
    </citation>
    <scope>NUCLEOTIDE SEQUENCE [LARGE SCALE GENOMIC DNA]</scope>
    <source>
        <strain evidence="1 2">CBS 117635</strain>
    </source>
</reference>
<organism evidence="1 2">
    <name type="scientific">Aspergillus minisclerotigenes</name>
    <dbReference type="NCBI Taxonomy" id="656917"/>
    <lineage>
        <taxon>Eukaryota</taxon>
        <taxon>Fungi</taxon>
        <taxon>Dikarya</taxon>
        <taxon>Ascomycota</taxon>
        <taxon>Pezizomycotina</taxon>
        <taxon>Eurotiomycetes</taxon>
        <taxon>Eurotiomycetidae</taxon>
        <taxon>Eurotiales</taxon>
        <taxon>Aspergillaceae</taxon>
        <taxon>Aspergillus</taxon>
        <taxon>Aspergillus subgen. Circumdati</taxon>
    </lineage>
</organism>
<proteinExistence type="predicted"/>
<keyword evidence="2" id="KW-1185">Reference proteome</keyword>
<protein>
    <submittedName>
        <fullName evidence="1">Uncharacterized protein</fullName>
    </submittedName>
</protein>
<evidence type="ECO:0000313" key="2">
    <source>
        <dbReference type="Proteomes" id="UP000326289"/>
    </source>
</evidence>
<sequence>MPIPIPKTTIIPLLLRQPKRLLHNQQIPLNQLRPILHVPDLLQPVPRLVRHLSQLIILLSELLRRPPHIGLLFVEHGRVVVEGAGSIAERGFVVCTDGAEGGLEGGFGFGGALVGYFCFRCGCLGCRCGGGGCGWWWW</sequence>
<name>A0A5N6JLI0_9EURO</name>
<accession>A0A5N6JLI0</accession>
<dbReference type="EMBL" id="ML732767">
    <property type="protein sequence ID" value="KAB8278597.1"/>
    <property type="molecule type" value="Genomic_DNA"/>
</dbReference>
<dbReference type="AlphaFoldDB" id="A0A5N6JLI0"/>